<evidence type="ECO:0000256" key="4">
    <source>
        <dbReference type="ARBA" id="ARBA00022801"/>
    </source>
</evidence>
<reference evidence="10 11" key="1">
    <citation type="journal article" date="2019" name="Sci. Rep.">
        <title>Nanopore sequencing improves the draft genome of the human pathogenic amoeba Naegleria fowleri.</title>
        <authorList>
            <person name="Liechti N."/>
            <person name="Schurch N."/>
            <person name="Bruggmann R."/>
            <person name="Wittwer M."/>
        </authorList>
    </citation>
    <scope>NUCLEOTIDE SEQUENCE [LARGE SCALE GENOMIC DNA]</scope>
    <source>
        <strain evidence="10 11">ATCC 30894</strain>
    </source>
</reference>
<dbReference type="OMA" id="WIFDEMK"/>
<dbReference type="InterPro" id="IPR054734">
    <property type="entry name" value="PqqF-like_C_4"/>
</dbReference>
<dbReference type="OrthoDB" id="952271at2759"/>
<dbReference type="Pfam" id="PF16187">
    <property type="entry name" value="Peptidase_M16_M"/>
    <property type="match status" value="1"/>
</dbReference>
<dbReference type="VEuPathDB" id="AmoebaDB:FDP41_009696"/>
<name>A0A6A5BD48_NAEFO</name>
<dbReference type="EMBL" id="VFQX01000072">
    <property type="protein sequence ID" value="KAF0972000.1"/>
    <property type="molecule type" value="Genomic_DNA"/>
</dbReference>
<dbReference type="GO" id="GO:0004222">
    <property type="term" value="F:metalloendopeptidase activity"/>
    <property type="evidence" value="ECO:0007669"/>
    <property type="project" value="InterPro"/>
</dbReference>
<dbReference type="VEuPathDB" id="AmoebaDB:NfTy_087440"/>
<dbReference type="PROSITE" id="PS00143">
    <property type="entry name" value="INSULINASE"/>
    <property type="match status" value="1"/>
</dbReference>
<evidence type="ECO:0000313" key="10">
    <source>
        <dbReference type="EMBL" id="KAF0972000.1"/>
    </source>
</evidence>
<evidence type="ECO:0000256" key="5">
    <source>
        <dbReference type="ARBA" id="ARBA00022833"/>
    </source>
</evidence>
<comment type="similarity">
    <text evidence="1">Belongs to the peptidase M16 family.</text>
</comment>
<keyword evidence="4" id="KW-0378">Hydrolase</keyword>
<dbReference type="Pfam" id="PF00675">
    <property type="entry name" value="Peptidase_M16"/>
    <property type="match status" value="1"/>
</dbReference>
<evidence type="ECO:0000256" key="2">
    <source>
        <dbReference type="ARBA" id="ARBA00022670"/>
    </source>
</evidence>
<accession>A0A6A5BD48</accession>
<dbReference type="Pfam" id="PF22456">
    <property type="entry name" value="PqqF-like_C_4"/>
    <property type="match status" value="1"/>
</dbReference>
<dbReference type="AlphaFoldDB" id="A0A6A5BD48"/>
<gene>
    <name evidence="10" type="ORF">FDP41_009696</name>
</gene>
<evidence type="ECO:0000313" key="11">
    <source>
        <dbReference type="Proteomes" id="UP000444721"/>
    </source>
</evidence>
<organism evidence="10 11">
    <name type="scientific">Naegleria fowleri</name>
    <name type="common">Brain eating amoeba</name>
    <dbReference type="NCBI Taxonomy" id="5763"/>
    <lineage>
        <taxon>Eukaryota</taxon>
        <taxon>Discoba</taxon>
        <taxon>Heterolobosea</taxon>
        <taxon>Tetramitia</taxon>
        <taxon>Eutetramitia</taxon>
        <taxon>Vahlkampfiidae</taxon>
        <taxon>Naegleria</taxon>
    </lineage>
</organism>
<sequence length="857" mass="99253">MKEEVQVIKPPLDKREYKIIKLENELEALLVSDPEAAQAAAAMDVKVGHFSDPCDFPGLAHFCEHMCFLGSSKYPKEGEYQDFVKNNGGFTNAFTSTENTNFHLSISNAHLEKALDMFAQFFISPLFTESATEREMLAVDSEFKKNLNDDQSMKLCVIGQYPISQLEEWVRSKFADIQNTKATTSSFFPMNVKPYSKNEISKFIRSKSISDLRQLSLIFPVQLTLPTVDGRHIAYKFKPEKYVSHLIGHECKGSLFSLLKKKGWASSLSAGPYARFGGNNCVDLQKEDSFLLYSVNIELTIEGEDHIYEIVEYLFEYIDLIKSKQGIQQWVYDEVSHLATLAFVNLEYPRSLQFASDMAQNLQKYLPSDVISGVHIFDYNEELIRECLNQLNPYNFNMYFRKPSFENIDFEEEKWYKTQYCLQDLPQEWLEKLSKVTHSTTELTFPAPNPFIPENFDIKGTITNTSNDDGPSILYQAPDNKMKAWFKQDNYFGTPRGNIFYNVILPQTKSDPRTVICSEMYCEMVTDYLNEDLYFAEVAGLTYSLSTNATGLNVLLLGYNDKLKDLNNKIFRDMVSVVDNKLLKLDRFEVIKERLTRTYANFKFAQPYEHAVIEAHRLLFQKKFCSLDYIDIIDTIDFEDFYNFIKVWFKTLRVELLIHGNFTAQEALEIYSATEKILFDRSVKVMVPLSSQEHREHIVQLPTGTDIIFPISNYNLNNPNHALEIVYQLGQRSVELDAMAELFNQIISNQYYLVLRTEKQLGYIVHSRVRFDHNICSFSCIVQSPSHNPNVVLKEHDQFFVNINALLSSLTEKDIKAHLDALISKITEKEKQMKMESARHMAEITNRQYKFDRKLKK</sequence>
<evidence type="ECO:0000259" key="8">
    <source>
        <dbReference type="Pfam" id="PF16187"/>
    </source>
</evidence>
<feature type="domain" description="Coenzyme PQQ synthesis protein F-like C-terminal lobe" evidence="9">
    <location>
        <begin position="742"/>
        <end position="840"/>
    </location>
</feature>
<evidence type="ECO:0000256" key="6">
    <source>
        <dbReference type="ARBA" id="ARBA00023049"/>
    </source>
</evidence>
<keyword evidence="6" id="KW-0482">Metalloprotease</keyword>
<keyword evidence="11" id="KW-1185">Reference proteome</keyword>
<comment type="caution">
    <text evidence="10">The sequence shown here is derived from an EMBL/GenBank/DDBJ whole genome shotgun (WGS) entry which is preliminary data.</text>
</comment>
<feature type="domain" description="Peptidase M16 N-terminal" evidence="7">
    <location>
        <begin position="29"/>
        <end position="145"/>
    </location>
</feature>
<evidence type="ECO:0000256" key="1">
    <source>
        <dbReference type="ARBA" id="ARBA00007261"/>
    </source>
</evidence>
<proteinExistence type="inferred from homology"/>
<feature type="domain" description="Peptidase M16 middle/third" evidence="8">
    <location>
        <begin position="348"/>
        <end position="624"/>
    </location>
</feature>
<dbReference type="FunFam" id="3.30.830.10:FF:000005">
    <property type="entry name" value="nardilysin isoform X1"/>
    <property type="match status" value="1"/>
</dbReference>
<keyword evidence="2" id="KW-0645">Protease</keyword>
<dbReference type="GeneID" id="68116911"/>
<dbReference type="InterPro" id="IPR011249">
    <property type="entry name" value="Metalloenz_LuxS/M16"/>
</dbReference>
<keyword evidence="3" id="KW-0479">Metal-binding</keyword>
<dbReference type="InterPro" id="IPR011765">
    <property type="entry name" value="Pept_M16_N"/>
</dbReference>
<dbReference type="Proteomes" id="UP000444721">
    <property type="component" value="Unassembled WGS sequence"/>
</dbReference>
<evidence type="ECO:0000259" key="9">
    <source>
        <dbReference type="Pfam" id="PF22456"/>
    </source>
</evidence>
<dbReference type="GO" id="GO:0005829">
    <property type="term" value="C:cytosol"/>
    <property type="evidence" value="ECO:0007669"/>
    <property type="project" value="TreeGrafter"/>
</dbReference>
<dbReference type="InterPro" id="IPR050626">
    <property type="entry name" value="Peptidase_M16"/>
</dbReference>
<evidence type="ECO:0008006" key="12">
    <source>
        <dbReference type="Google" id="ProtNLM"/>
    </source>
</evidence>
<dbReference type="Gene3D" id="3.30.830.10">
    <property type="entry name" value="Metalloenzyme, LuxS/M16 peptidase-like"/>
    <property type="match status" value="4"/>
</dbReference>
<dbReference type="SUPFAM" id="SSF63411">
    <property type="entry name" value="LuxS/MPP-like metallohydrolase"/>
    <property type="match status" value="4"/>
</dbReference>
<protein>
    <recommendedName>
        <fullName evidence="12">Peptidase M16 N-terminal domain-containing protein</fullName>
    </recommendedName>
</protein>
<evidence type="ECO:0000256" key="3">
    <source>
        <dbReference type="ARBA" id="ARBA00022723"/>
    </source>
</evidence>
<dbReference type="GO" id="GO:0051603">
    <property type="term" value="P:proteolysis involved in protein catabolic process"/>
    <property type="evidence" value="ECO:0007669"/>
    <property type="project" value="TreeGrafter"/>
</dbReference>
<keyword evidence="5" id="KW-0862">Zinc</keyword>
<dbReference type="RefSeq" id="XP_044556715.1">
    <property type="nucleotide sequence ID" value="XM_044713681.1"/>
</dbReference>
<dbReference type="InterPro" id="IPR001431">
    <property type="entry name" value="Pept_M16_Zn_BS"/>
</dbReference>
<dbReference type="VEuPathDB" id="AmoebaDB:NF0004020"/>
<dbReference type="GO" id="GO:0046872">
    <property type="term" value="F:metal ion binding"/>
    <property type="evidence" value="ECO:0007669"/>
    <property type="project" value="UniProtKB-KW"/>
</dbReference>
<dbReference type="GO" id="GO:0005739">
    <property type="term" value="C:mitochondrion"/>
    <property type="evidence" value="ECO:0007669"/>
    <property type="project" value="TreeGrafter"/>
</dbReference>
<dbReference type="InterPro" id="IPR032632">
    <property type="entry name" value="Peptidase_M16_M"/>
</dbReference>
<dbReference type="PANTHER" id="PTHR43690:SF18">
    <property type="entry name" value="INSULIN-DEGRADING ENZYME-RELATED"/>
    <property type="match status" value="1"/>
</dbReference>
<dbReference type="PANTHER" id="PTHR43690">
    <property type="entry name" value="NARDILYSIN"/>
    <property type="match status" value="1"/>
</dbReference>
<dbReference type="GO" id="GO:0043171">
    <property type="term" value="P:peptide catabolic process"/>
    <property type="evidence" value="ECO:0007669"/>
    <property type="project" value="TreeGrafter"/>
</dbReference>
<evidence type="ECO:0000259" key="7">
    <source>
        <dbReference type="Pfam" id="PF00675"/>
    </source>
</evidence>